<gene>
    <name evidence="1" type="ORF">LCGC14_0271560</name>
</gene>
<dbReference type="EMBL" id="LAZR01000151">
    <property type="protein sequence ID" value="KKN86119.1"/>
    <property type="molecule type" value="Genomic_DNA"/>
</dbReference>
<evidence type="ECO:0008006" key="2">
    <source>
        <dbReference type="Google" id="ProtNLM"/>
    </source>
</evidence>
<reference evidence="1" key="1">
    <citation type="journal article" date="2015" name="Nature">
        <title>Complex archaea that bridge the gap between prokaryotes and eukaryotes.</title>
        <authorList>
            <person name="Spang A."/>
            <person name="Saw J.H."/>
            <person name="Jorgensen S.L."/>
            <person name="Zaremba-Niedzwiedzka K."/>
            <person name="Martijn J."/>
            <person name="Lind A.E."/>
            <person name="van Eijk R."/>
            <person name="Schleper C."/>
            <person name="Guy L."/>
            <person name="Ettema T.J."/>
        </authorList>
    </citation>
    <scope>NUCLEOTIDE SEQUENCE</scope>
</reference>
<dbReference type="InterPro" id="IPR011009">
    <property type="entry name" value="Kinase-like_dom_sf"/>
</dbReference>
<protein>
    <recommendedName>
        <fullName evidence="2">Aminoglycoside phosphotransferase domain-containing protein</fullName>
    </recommendedName>
</protein>
<dbReference type="PANTHER" id="PTHR43883">
    <property type="entry name" value="SLR0207 PROTEIN"/>
    <property type="match status" value="1"/>
</dbReference>
<accession>A0A0F9U3E6</accession>
<organism evidence="1">
    <name type="scientific">marine sediment metagenome</name>
    <dbReference type="NCBI Taxonomy" id="412755"/>
    <lineage>
        <taxon>unclassified sequences</taxon>
        <taxon>metagenomes</taxon>
        <taxon>ecological metagenomes</taxon>
    </lineage>
</organism>
<evidence type="ECO:0000313" key="1">
    <source>
        <dbReference type="EMBL" id="KKN86119.1"/>
    </source>
</evidence>
<comment type="caution">
    <text evidence="1">The sequence shown here is derived from an EMBL/GenBank/DDBJ whole genome shotgun (WGS) entry which is preliminary data.</text>
</comment>
<dbReference type="PANTHER" id="PTHR43883:SF1">
    <property type="entry name" value="GLUCONOKINASE"/>
    <property type="match status" value="1"/>
</dbReference>
<name>A0A0F9U3E6_9ZZZZ</name>
<dbReference type="AlphaFoldDB" id="A0A0F9U3E6"/>
<sequence length="350" mass="38993">MPSDPTFAEIPASPPDGADTRAIEAKVRFLSEPASYDHAPADVLVTETHMSWVFLAGDLVYKLKKPVRFPFLDFTTLAAREENCGEEVRLNRRLAPQTYLGTVPLTEDDAGALALGGSGSIVDWLVVMRRLPADRMFDRMLQEDRIGAAETDQIAALLARFYRAADHPAVDPTAYVDRLMAQQAENRAILTRRAFAVDHTRLPTVLDLLDQRMAEDRPLIEERARTGRIVEGHGDLRPEHICLTDPIVIFDCLEFSRELRLVDPLDELAFLGLECRILSAPAIGPTLVAAVADQLGDRPPPRLIAFYTAFRAMLRVRLSLAHLLDAAPREPAKWEPLASRYLALAEEALR</sequence>
<proteinExistence type="predicted"/>
<dbReference type="SUPFAM" id="SSF56112">
    <property type="entry name" value="Protein kinase-like (PK-like)"/>
    <property type="match status" value="1"/>
</dbReference>
<dbReference type="InterPro" id="IPR052732">
    <property type="entry name" value="Cell-binding_unc_protein"/>
</dbReference>